<dbReference type="Gene3D" id="3.40.50.150">
    <property type="entry name" value="Vaccinia Virus protein VP39"/>
    <property type="match status" value="1"/>
</dbReference>
<evidence type="ECO:0000313" key="6">
    <source>
        <dbReference type="EMBL" id="EME70931.1"/>
    </source>
</evidence>
<keyword evidence="7" id="KW-1185">Reference proteome</keyword>
<dbReference type="Pfam" id="PF13432">
    <property type="entry name" value="TPR_16"/>
    <property type="match status" value="1"/>
</dbReference>
<protein>
    <submittedName>
        <fullName evidence="6">Methyltransferase</fullName>
    </submittedName>
</protein>
<dbReference type="Proteomes" id="UP000011744">
    <property type="component" value="Unassembled WGS sequence"/>
</dbReference>
<dbReference type="PANTHER" id="PTHR43464">
    <property type="entry name" value="METHYLTRANSFERASE"/>
    <property type="match status" value="1"/>
</dbReference>
<name>M2YD60_9PROT</name>
<evidence type="ECO:0000259" key="5">
    <source>
        <dbReference type="Pfam" id="PF08241"/>
    </source>
</evidence>
<organism evidence="6 7">
    <name type="scientific">Paramagnetospirillum caucaseum</name>
    <dbReference type="NCBI Taxonomy" id="1244869"/>
    <lineage>
        <taxon>Bacteria</taxon>
        <taxon>Pseudomonadati</taxon>
        <taxon>Pseudomonadota</taxon>
        <taxon>Alphaproteobacteria</taxon>
        <taxon>Rhodospirillales</taxon>
        <taxon>Magnetospirillaceae</taxon>
        <taxon>Paramagnetospirillum</taxon>
    </lineage>
</organism>
<dbReference type="PROSITE" id="PS50005">
    <property type="entry name" value="TPR"/>
    <property type="match status" value="1"/>
</dbReference>
<dbReference type="AlphaFoldDB" id="M2YD60"/>
<reference evidence="6 7" key="1">
    <citation type="journal article" date="2014" name="Genome Announc.">
        <title>Draft Genome Sequence of Magnetospirillum sp. Strain SO-1, a Freshwater Magnetotactic Bacterium Isolated from the Ol'khovka River, Russia.</title>
        <authorList>
            <person name="Grouzdev D.S."/>
            <person name="Dziuba M.V."/>
            <person name="Sukhacheva M.S."/>
            <person name="Mardanov A.V."/>
            <person name="Beletskiy A.V."/>
            <person name="Kuznetsov B.B."/>
            <person name="Skryabin K.G."/>
        </authorList>
    </citation>
    <scope>NUCLEOTIDE SEQUENCE [LARGE SCALE GENOMIC DNA]</scope>
    <source>
        <strain evidence="6 7">SO-1</strain>
    </source>
</reference>
<dbReference type="OrthoDB" id="465636at2"/>
<dbReference type="RefSeq" id="WP_008615419.1">
    <property type="nucleotide sequence ID" value="NZ_AONQ01000011.1"/>
</dbReference>
<dbReference type="InterPro" id="IPR029063">
    <property type="entry name" value="SAM-dependent_MTases_sf"/>
</dbReference>
<dbReference type="InterPro" id="IPR011990">
    <property type="entry name" value="TPR-like_helical_dom_sf"/>
</dbReference>
<evidence type="ECO:0000256" key="1">
    <source>
        <dbReference type="ARBA" id="ARBA00022603"/>
    </source>
</evidence>
<keyword evidence="3" id="KW-0949">S-adenosyl-L-methionine</keyword>
<keyword evidence="2 6" id="KW-0808">Transferase</keyword>
<dbReference type="PATRIC" id="fig|1244869.3.peg.1198"/>
<sequence>MSEGLEQDIELSVNLIRAGRLDDALALLERCRAAQPDNPNIPRLIGEALVHAGRNLDACAPLVASLRLQPTPPGLRALLIAQFNLNDNQGIIDGCSHFRDMAWEDADIVGLWGFALNNTGRFAEAVDVLRRALELHPDAFKPRRNLSFSLAYLGRMEEAVEAFGGALPPWGGGGEETRPVEQLDAVAQGYDANSLHDSFSVRLLRLYMETFPGRRLKRVLELGTGTGLLASRLPASATRVDGVELSPAMLAQARARKVYDLLIEGAMPGILASVEGPYDTILSSCVLYHFADLRPFFAEAARLLEPGGAFAFSVDCMVDAHEIAVTNPGEYAHSRPYLRRLAVATGFREAAIEIDVHRGPPGFWCAFKKG</sequence>
<proteinExistence type="predicted"/>
<dbReference type="InterPro" id="IPR019734">
    <property type="entry name" value="TPR_rpt"/>
</dbReference>
<dbReference type="GO" id="GO:0032259">
    <property type="term" value="P:methylation"/>
    <property type="evidence" value="ECO:0007669"/>
    <property type="project" value="UniProtKB-KW"/>
</dbReference>
<comment type="caution">
    <text evidence="6">The sequence shown here is derived from an EMBL/GenBank/DDBJ whole genome shotgun (WGS) entry which is preliminary data.</text>
</comment>
<feature type="repeat" description="TPR" evidence="4">
    <location>
        <begin position="106"/>
        <end position="139"/>
    </location>
</feature>
<dbReference type="GO" id="GO:0008757">
    <property type="term" value="F:S-adenosylmethionine-dependent methyltransferase activity"/>
    <property type="evidence" value="ECO:0007669"/>
    <property type="project" value="InterPro"/>
</dbReference>
<dbReference type="STRING" id="1244869.H261_05964"/>
<keyword evidence="4" id="KW-0802">TPR repeat</keyword>
<dbReference type="Pfam" id="PF14559">
    <property type="entry name" value="TPR_19"/>
    <property type="match status" value="1"/>
</dbReference>
<dbReference type="SUPFAM" id="SSF53335">
    <property type="entry name" value="S-adenosyl-L-methionine-dependent methyltransferases"/>
    <property type="match status" value="1"/>
</dbReference>
<dbReference type="Pfam" id="PF08241">
    <property type="entry name" value="Methyltransf_11"/>
    <property type="match status" value="1"/>
</dbReference>
<evidence type="ECO:0000256" key="3">
    <source>
        <dbReference type="ARBA" id="ARBA00022691"/>
    </source>
</evidence>
<dbReference type="CDD" id="cd02440">
    <property type="entry name" value="AdoMet_MTases"/>
    <property type="match status" value="1"/>
</dbReference>
<evidence type="ECO:0000256" key="2">
    <source>
        <dbReference type="ARBA" id="ARBA00022679"/>
    </source>
</evidence>
<accession>M2YD60</accession>
<dbReference type="PANTHER" id="PTHR43464:SF19">
    <property type="entry name" value="UBIQUINONE BIOSYNTHESIS O-METHYLTRANSFERASE, MITOCHONDRIAL"/>
    <property type="match status" value="1"/>
</dbReference>
<gene>
    <name evidence="6" type="ORF">H261_05964</name>
</gene>
<dbReference type="Gene3D" id="1.25.40.10">
    <property type="entry name" value="Tetratricopeptide repeat domain"/>
    <property type="match status" value="2"/>
</dbReference>
<dbReference type="InterPro" id="IPR013216">
    <property type="entry name" value="Methyltransf_11"/>
</dbReference>
<feature type="domain" description="Methyltransferase type 11" evidence="5">
    <location>
        <begin position="220"/>
        <end position="312"/>
    </location>
</feature>
<dbReference type="SUPFAM" id="SSF48452">
    <property type="entry name" value="TPR-like"/>
    <property type="match status" value="1"/>
</dbReference>
<keyword evidence="1 6" id="KW-0489">Methyltransferase</keyword>
<evidence type="ECO:0000313" key="7">
    <source>
        <dbReference type="Proteomes" id="UP000011744"/>
    </source>
</evidence>
<dbReference type="eggNOG" id="COG4976">
    <property type="taxonomic scope" value="Bacteria"/>
</dbReference>
<dbReference type="EMBL" id="AONQ01000011">
    <property type="protein sequence ID" value="EME70931.1"/>
    <property type="molecule type" value="Genomic_DNA"/>
</dbReference>
<evidence type="ECO:0000256" key="4">
    <source>
        <dbReference type="PROSITE-ProRule" id="PRU00339"/>
    </source>
</evidence>